<sequence length="223" mass="26149">MFDEAYAKFWAEQVRAADGQRKEMLEKDLTGTRLLLEKVLLPVLGSFEGMELEYEIVNLSGVRLYGDVYHYRLRTVFEEDHYTTHAEKITRRRFSFERGRARTFAVLGLRYFPFSRDELEQFPELCRRDLSELIARASGYEQSGLMQRSVYERELLRCALLRHRPFRLSDVSEWLQLGKETSRKFVRNLQIDGFIAALGGGEHRCHEFEITNKGVALLLSNKL</sequence>
<protein>
    <submittedName>
        <fullName evidence="1">Uncharacterized protein</fullName>
    </submittedName>
</protein>
<organism evidence="1 2">
    <name type="scientific">Cohnella lubricantis</name>
    <dbReference type="NCBI Taxonomy" id="2163172"/>
    <lineage>
        <taxon>Bacteria</taxon>
        <taxon>Bacillati</taxon>
        <taxon>Bacillota</taxon>
        <taxon>Bacilli</taxon>
        <taxon>Bacillales</taxon>
        <taxon>Paenibacillaceae</taxon>
        <taxon>Cohnella</taxon>
    </lineage>
</organism>
<gene>
    <name evidence="1" type="ORF">H4Q31_20055</name>
</gene>
<keyword evidence="2" id="KW-1185">Reference proteome</keyword>
<dbReference type="EMBL" id="JACJVN010000094">
    <property type="protein sequence ID" value="MBB6679580.1"/>
    <property type="molecule type" value="Genomic_DNA"/>
</dbReference>
<accession>A0A841TK59</accession>
<name>A0A841TK59_9BACL</name>
<evidence type="ECO:0000313" key="1">
    <source>
        <dbReference type="EMBL" id="MBB6679580.1"/>
    </source>
</evidence>
<comment type="caution">
    <text evidence="1">The sequence shown here is derived from an EMBL/GenBank/DDBJ whole genome shotgun (WGS) entry which is preliminary data.</text>
</comment>
<reference evidence="1 2" key="1">
    <citation type="submission" date="2020-08" db="EMBL/GenBank/DDBJ databases">
        <title>Cohnella phylogeny.</title>
        <authorList>
            <person name="Dunlap C."/>
        </authorList>
    </citation>
    <scope>NUCLEOTIDE SEQUENCE [LARGE SCALE GENOMIC DNA]</scope>
    <source>
        <strain evidence="1 2">DSM 103658</strain>
    </source>
</reference>
<proteinExistence type="predicted"/>
<dbReference type="Proteomes" id="UP000574133">
    <property type="component" value="Unassembled WGS sequence"/>
</dbReference>
<evidence type="ECO:0000313" key="2">
    <source>
        <dbReference type="Proteomes" id="UP000574133"/>
    </source>
</evidence>
<dbReference type="RefSeq" id="WP_185180835.1">
    <property type="nucleotide sequence ID" value="NZ_CBCSEP010000027.1"/>
</dbReference>
<dbReference type="AlphaFoldDB" id="A0A841TK59"/>